<organism evidence="5">
    <name type="scientific">Desulfurivibrio alkaliphilus</name>
    <dbReference type="NCBI Taxonomy" id="427923"/>
    <lineage>
        <taxon>Bacteria</taxon>
        <taxon>Pseudomonadati</taxon>
        <taxon>Thermodesulfobacteriota</taxon>
        <taxon>Desulfobulbia</taxon>
        <taxon>Desulfobulbales</taxon>
        <taxon>Desulfobulbaceae</taxon>
        <taxon>Desulfurivibrio</taxon>
    </lineage>
</organism>
<dbReference type="Gene3D" id="1.10.150.240">
    <property type="entry name" value="Putative phosphatase, domain 2"/>
    <property type="match status" value="1"/>
</dbReference>
<dbReference type="GO" id="GO:0005829">
    <property type="term" value="C:cytosol"/>
    <property type="evidence" value="ECO:0007669"/>
    <property type="project" value="TreeGrafter"/>
</dbReference>
<dbReference type="NCBIfam" id="TIGR01509">
    <property type="entry name" value="HAD-SF-IA-v3"/>
    <property type="match status" value="1"/>
</dbReference>
<proteinExistence type="inferred from homology"/>
<reference evidence="5" key="1">
    <citation type="journal article" date="2020" name="mSystems">
        <title>Genome- and Community-Level Interaction Insights into Carbon Utilization and Element Cycling Functions of Hydrothermarchaeota in Hydrothermal Sediment.</title>
        <authorList>
            <person name="Zhou Z."/>
            <person name="Liu Y."/>
            <person name="Xu W."/>
            <person name="Pan J."/>
            <person name="Luo Z.H."/>
            <person name="Li M."/>
        </authorList>
    </citation>
    <scope>NUCLEOTIDE SEQUENCE [LARGE SCALE GENOMIC DNA]</scope>
    <source>
        <strain evidence="5">SpSt-1224</strain>
    </source>
</reference>
<dbReference type="GO" id="GO:0006281">
    <property type="term" value="P:DNA repair"/>
    <property type="evidence" value="ECO:0007669"/>
    <property type="project" value="TreeGrafter"/>
</dbReference>
<comment type="pathway">
    <text evidence="2">Organic acid metabolism; glycolate biosynthesis; glycolate from 2-phosphoglycolate: step 1/1.</text>
</comment>
<dbReference type="InterPro" id="IPR023214">
    <property type="entry name" value="HAD_sf"/>
</dbReference>
<gene>
    <name evidence="5" type="ORF">ENN98_02655</name>
</gene>
<name>A0A7C2TFY5_9BACT</name>
<evidence type="ECO:0000256" key="4">
    <source>
        <dbReference type="ARBA" id="ARBA00013078"/>
    </source>
</evidence>
<comment type="caution">
    <text evidence="5">The sequence shown here is derived from an EMBL/GenBank/DDBJ whole genome shotgun (WGS) entry which is preliminary data.</text>
</comment>
<dbReference type="SFLD" id="SFLDG01129">
    <property type="entry name" value="C1.5:_HAD__Beta-PGM__Phosphata"/>
    <property type="match status" value="1"/>
</dbReference>
<evidence type="ECO:0000256" key="2">
    <source>
        <dbReference type="ARBA" id="ARBA00004818"/>
    </source>
</evidence>
<dbReference type="SFLD" id="SFLDG01135">
    <property type="entry name" value="C1.5.6:_HAD__Beta-PGM__Phospha"/>
    <property type="match status" value="1"/>
</dbReference>
<dbReference type="NCBIfam" id="TIGR01549">
    <property type="entry name" value="HAD-SF-IA-v1"/>
    <property type="match status" value="1"/>
</dbReference>
<dbReference type="InterPro" id="IPR050155">
    <property type="entry name" value="HAD-like_hydrolase_sf"/>
</dbReference>
<dbReference type="EC" id="3.1.3.18" evidence="4"/>
<dbReference type="InterPro" id="IPR036412">
    <property type="entry name" value="HAD-like_sf"/>
</dbReference>
<keyword evidence="5" id="KW-0378">Hydrolase</keyword>
<comment type="catalytic activity">
    <reaction evidence="1">
        <text>2-phosphoglycolate + H2O = glycolate + phosphate</text>
        <dbReference type="Rhea" id="RHEA:14369"/>
        <dbReference type="ChEBI" id="CHEBI:15377"/>
        <dbReference type="ChEBI" id="CHEBI:29805"/>
        <dbReference type="ChEBI" id="CHEBI:43474"/>
        <dbReference type="ChEBI" id="CHEBI:58033"/>
        <dbReference type="EC" id="3.1.3.18"/>
    </reaction>
</comment>
<evidence type="ECO:0000313" key="5">
    <source>
        <dbReference type="EMBL" id="HET97600.1"/>
    </source>
</evidence>
<dbReference type="GO" id="GO:0008967">
    <property type="term" value="F:phosphoglycolate phosphatase activity"/>
    <property type="evidence" value="ECO:0007669"/>
    <property type="project" value="UniProtKB-EC"/>
</dbReference>
<protein>
    <recommendedName>
        <fullName evidence="4">phosphoglycolate phosphatase</fullName>
        <ecNumber evidence="4">3.1.3.18</ecNumber>
    </recommendedName>
</protein>
<dbReference type="InterPro" id="IPR006439">
    <property type="entry name" value="HAD-SF_hydro_IA"/>
</dbReference>
<dbReference type="Gene3D" id="3.40.50.1000">
    <property type="entry name" value="HAD superfamily/HAD-like"/>
    <property type="match status" value="1"/>
</dbReference>
<dbReference type="InterPro" id="IPR041492">
    <property type="entry name" value="HAD_2"/>
</dbReference>
<dbReference type="PANTHER" id="PTHR43434">
    <property type="entry name" value="PHOSPHOGLYCOLATE PHOSPHATASE"/>
    <property type="match status" value="1"/>
</dbReference>
<dbReference type="SUPFAM" id="SSF56784">
    <property type="entry name" value="HAD-like"/>
    <property type="match status" value="1"/>
</dbReference>
<dbReference type="AlphaFoldDB" id="A0A7C2TFY5"/>
<accession>A0A7C2TFY5</accession>
<dbReference type="EMBL" id="DSDS01000057">
    <property type="protein sequence ID" value="HET97600.1"/>
    <property type="molecule type" value="Genomic_DNA"/>
</dbReference>
<evidence type="ECO:0000256" key="3">
    <source>
        <dbReference type="ARBA" id="ARBA00006171"/>
    </source>
</evidence>
<dbReference type="Proteomes" id="UP000885986">
    <property type="component" value="Unassembled WGS sequence"/>
</dbReference>
<evidence type="ECO:0000256" key="1">
    <source>
        <dbReference type="ARBA" id="ARBA00000830"/>
    </source>
</evidence>
<dbReference type="Pfam" id="PF13419">
    <property type="entry name" value="HAD_2"/>
    <property type="match status" value="1"/>
</dbReference>
<dbReference type="PRINTS" id="PR00413">
    <property type="entry name" value="HADHALOGNASE"/>
</dbReference>
<dbReference type="InterPro" id="IPR023198">
    <property type="entry name" value="PGP-like_dom2"/>
</dbReference>
<dbReference type="PANTHER" id="PTHR43434:SF1">
    <property type="entry name" value="PHOSPHOGLYCOLATE PHOSPHATASE"/>
    <property type="match status" value="1"/>
</dbReference>
<dbReference type="SFLD" id="SFLDS00003">
    <property type="entry name" value="Haloacid_Dehalogenase"/>
    <property type="match status" value="1"/>
</dbReference>
<comment type="similarity">
    <text evidence="3">Belongs to the HAD-like hydrolase superfamily. CbbY/CbbZ/Gph/YieH family.</text>
</comment>
<sequence>MPQARAIIFDLDGTLLDSLADIADAMNRVLAGLKLPEHPRQAYRYMVGEGIATLVNRALPPTRRDAETQETALAAMREEYGRNWRKQTLPYPRIPALLTTLNRRGITMAVLSNKPDEFTQQAVRELLAPHRFAIVRGARADTPRKPDPAGALALAEELNLPPAEFLFVGDSGIDMQTAKRSGMFAIGVLWGFRPAEELRQNGADALISTPPQLLEFLDEQPPLSHGEHRIQSQHASFPVK</sequence>